<dbReference type="InterPro" id="IPR036020">
    <property type="entry name" value="WW_dom_sf"/>
</dbReference>
<dbReference type="Proteomes" id="UP000516437">
    <property type="component" value="Chromosome 8"/>
</dbReference>
<protein>
    <recommendedName>
        <fullName evidence="4">WW domain-containing protein</fullName>
    </recommendedName>
</protein>
<dbReference type="PANTHER" id="PTHR14791:SF42">
    <property type="entry name" value="F16L1.2 PROTEIN"/>
    <property type="match status" value="1"/>
</dbReference>
<dbReference type="InterPro" id="IPR051105">
    <property type="entry name" value="WWC/KIBRA_Hippo_Reg"/>
</dbReference>
<feature type="region of interest" description="Disordered" evidence="1">
    <location>
        <begin position="80"/>
        <end position="105"/>
    </location>
</feature>
<feature type="region of interest" description="Disordered" evidence="1">
    <location>
        <begin position="119"/>
        <end position="143"/>
    </location>
</feature>
<dbReference type="Gene3D" id="2.20.70.10">
    <property type="match status" value="1"/>
</dbReference>
<sequence length="219" mass="24713">MVSLQPPLSPNPRKAIAEIQSLSKKRKLEEESKTEQVLEKRSKAESANSILDIGLHLETPLPLEWQRCLDIQSGQIHFFNTRTQKRTSRDPRRSPEPASPDEHMSLDLQLTLPCESQLKKSHADDNFTRPSSGTLSSWGSGDPLLESNRREKNFGGLARSPSWLAFEGDRQEMVAAVCTQCHMLVMLCKSSPACPNCKFMHPTDQSPPTLFKRRFTLLC</sequence>
<dbReference type="AlphaFoldDB" id="A0A6A1UYB3"/>
<evidence type="ECO:0000256" key="1">
    <source>
        <dbReference type="SAM" id="MobiDB-lite"/>
    </source>
</evidence>
<keyword evidence="3" id="KW-1185">Reference proteome</keyword>
<comment type="caution">
    <text evidence="2">The sequence shown here is derived from an EMBL/GenBank/DDBJ whole genome shotgun (WGS) entry which is preliminary data.</text>
</comment>
<dbReference type="EMBL" id="RXIC02000026">
    <property type="protein sequence ID" value="KAB1204070.1"/>
    <property type="molecule type" value="Genomic_DNA"/>
</dbReference>
<evidence type="ECO:0000313" key="2">
    <source>
        <dbReference type="EMBL" id="KAB1204070.1"/>
    </source>
</evidence>
<organism evidence="2 3">
    <name type="scientific">Morella rubra</name>
    <name type="common">Chinese bayberry</name>
    <dbReference type="NCBI Taxonomy" id="262757"/>
    <lineage>
        <taxon>Eukaryota</taxon>
        <taxon>Viridiplantae</taxon>
        <taxon>Streptophyta</taxon>
        <taxon>Embryophyta</taxon>
        <taxon>Tracheophyta</taxon>
        <taxon>Spermatophyta</taxon>
        <taxon>Magnoliopsida</taxon>
        <taxon>eudicotyledons</taxon>
        <taxon>Gunneridae</taxon>
        <taxon>Pentapetalae</taxon>
        <taxon>rosids</taxon>
        <taxon>fabids</taxon>
        <taxon>Fagales</taxon>
        <taxon>Myricaceae</taxon>
        <taxon>Morella</taxon>
    </lineage>
</organism>
<proteinExistence type="predicted"/>
<dbReference type="PANTHER" id="PTHR14791">
    <property type="entry name" value="BOMB/KIRA PROTEINS"/>
    <property type="match status" value="1"/>
</dbReference>
<name>A0A6A1UYB3_9ROSI</name>
<gene>
    <name evidence="2" type="ORF">CJ030_MR8G028349</name>
</gene>
<dbReference type="OrthoDB" id="1424894at2759"/>
<reference evidence="2 3" key="1">
    <citation type="journal article" date="2019" name="Plant Biotechnol. J.">
        <title>The red bayberry genome and genetic basis of sex determination.</title>
        <authorList>
            <person name="Jia H.M."/>
            <person name="Jia H.J."/>
            <person name="Cai Q.L."/>
            <person name="Wang Y."/>
            <person name="Zhao H.B."/>
            <person name="Yang W.F."/>
            <person name="Wang G.Y."/>
            <person name="Li Y.H."/>
            <person name="Zhan D.L."/>
            <person name="Shen Y.T."/>
            <person name="Niu Q.F."/>
            <person name="Chang L."/>
            <person name="Qiu J."/>
            <person name="Zhao L."/>
            <person name="Xie H.B."/>
            <person name="Fu W.Y."/>
            <person name="Jin J."/>
            <person name="Li X.W."/>
            <person name="Jiao Y."/>
            <person name="Zhou C.C."/>
            <person name="Tu T."/>
            <person name="Chai C.Y."/>
            <person name="Gao J.L."/>
            <person name="Fan L.J."/>
            <person name="van de Weg E."/>
            <person name="Wang J.Y."/>
            <person name="Gao Z.S."/>
        </authorList>
    </citation>
    <scope>NUCLEOTIDE SEQUENCE [LARGE SCALE GENOMIC DNA]</scope>
    <source>
        <tissue evidence="2">Leaves</tissue>
    </source>
</reference>
<evidence type="ECO:0000313" key="3">
    <source>
        <dbReference type="Proteomes" id="UP000516437"/>
    </source>
</evidence>
<feature type="compositionally biased region" description="Polar residues" evidence="1">
    <location>
        <begin position="128"/>
        <end position="139"/>
    </location>
</feature>
<accession>A0A6A1UYB3</accession>
<dbReference type="SUPFAM" id="SSF51045">
    <property type="entry name" value="WW domain"/>
    <property type="match status" value="1"/>
</dbReference>
<feature type="compositionally biased region" description="Basic and acidic residues" evidence="1">
    <location>
        <begin position="87"/>
        <end position="105"/>
    </location>
</feature>
<evidence type="ECO:0008006" key="4">
    <source>
        <dbReference type="Google" id="ProtNLM"/>
    </source>
</evidence>